<dbReference type="EMBL" id="LR798373">
    <property type="protein sequence ID" value="CAB5227095.1"/>
    <property type="molecule type" value="Genomic_DNA"/>
</dbReference>
<dbReference type="EMBL" id="LR796520">
    <property type="protein sequence ID" value="CAB4149451.1"/>
    <property type="molecule type" value="Genomic_DNA"/>
</dbReference>
<gene>
    <name evidence="4" type="ORF">UFOVP1079_49</name>
    <name evidence="5" type="ORF">UFOVP1320_53</name>
    <name evidence="6" type="ORF">UFOVP1431_2</name>
    <name evidence="7" type="ORF">UFOVP1527_3</name>
    <name evidence="2" type="ORF">UFOVP548_11</name>
    <name evidence="3" type="ORF">UFOVP904_11</name>
</gene>
<evidence type="ECO:0000313" key="3">
    <source>
        <dbReference type="EMBL" id="CAB4169855.1"/>
    </source>
</evidence>
<sequence length="80" mass="9306">MEEFRDSLRPMFVKLGESLLLGIISAGFMLYVGHQVLLKEVESLKELTKINRVEVLEVVHRLEDRFAKVEDCIRIRSCTK</sequence>
<evidence type="ECO:0000313" key="5">
    <source>
        <dbReference type="EMBL" id="CAB4198143.1"/>
    </source>
</evidence>
<dbReference type="EMBL" id="LR797037">
    <property type="protein sequence ID" value="CAB4182986.1"/>
    <property type="molecule type" value="Genomic_DNA"/>
</dbReference>
<name>A0A6J5QKJ9_9CAUD</name>
<dbReference type="EMBL" id="LR796851">
    <property type="protein sequence ID" value="CAB4169855.1"/>
    <property type="molecule type" value="Genomic_DNA"/>
</dbReference>
<reference evidence="4" key="1">
    <citation type="submission" date="2020-05" db="EMBL/GenBank/DDBJ databases">
        <authorList>
            <person name="Chiriac C."/>
            <person name="Salcher M."/>
            <person name="Ghai R."/>
            <person name="Kavagutti S V."/>
        </authorList>
    </citation>
    <scope>NUCLEOTIDE SEQUENCE</scope>
</reference>
<protein>
    <submittedName>
        <fullName evidence="4">Uncharacterized protein</fullName>
    </submittedName>
</protein>
<proteinExistence type="predicted"/>
<evidence type="ECO:0000313" key="2">
    <source>
        <dbReference type="EMBL" id="CAB4149451.1"/>
    </source>
</evidence>
<evidence type="ECO:0000313" key="6">
    <source>
        <dbReference type="EMBL" id="CAB4211637.1"/>
    </source>
</evidence>
<organism evidence="4">
    <name type="scientific">uncultured Caudovirales phage</name>
    <dbReference type="NCBI Taxonomy" id="2100421"/>
    <lineage>
        <taxon>Viruses</taxon>
        <taxon>Duplodnaviria</taxon>
        <taxon>Heunggongvirae</taxon>
        <taxon>Uroviricota</taxon>
        <taxon>Caudoviricetes</taxon>
        <taxon>Peduoviridae</taxon>
        <taxon>Maltschvirus</taxon>
        <taxon>Maltschvirus maltsch</taxon>
    </lineage>
</organism>
<keyword evidence="1" id="KW-0812">Transmembrane</keyword>
<evidence type="ECO:0000313" key="4">
    <source>
        <dbReference type="EMBL" id="CAB4182986.1"/>
    </source>
</evidence>
<dbReference type="EMBL" id="LR797269">
    <property type="protein sequence ID" value="CAB4198143.1"/>
    <property type="molecule type" value="Genomic_DNA"/>
</dbReference>
<keyword evidence="1" id="KW-1133">Transmembrane helix</keyword>
<evidence type="ECO:0000256" key="1">
    <source>
        <dbReference type="SAM" id="Phobius"/>
    </source>
</evidence>
<accession>A0A6J5QKJ9</accession>
<keyword evidence="1" id="KW-0472">Membrane</keyword>
<feature type="transmembrane region" description="Helical" evidence="1">
    <location>
        <begin position="12"/>
        <end position="32"/>
    </location>
</feature>
<dbReference type="EMBL" id="LR797378">
    <property type="protein sequence ID" value="CAB4211637.1"/>
    <property type="molecule type" value="Genomic_DNA"/>
</dbReference>
<evidence type="ECO:0000313" key="7">
    <source>
        <dbReference type="EMBL" id="CAB5227095.1"/>
    </source>
</evidence>